<dbReference type="GO" id="GO:0016491">
    <property type="term" value="F:oxidoreductase activity"/>
    <property type="evidence" value="ECO:0007669"/>
    <property type="project" value="UniProtKB-KW"/>
</dbReference>
<dbReference type="InterPro" id="IPR000683">
    <property type="entry name" value="Gfo/Idh/MocA-like_OxRdtase_N"/>
</dbReference>
<dbReference type="SUPFAM" id="SSF51735">
    <property type="entry name" value="NAD(P)-binding Rossmann-fold domains"/>
    <property type="match status" value="1"/>
</dbReference>
<feature type="domain" description="Gfo/Idh/MocA-like oxidoreductase N-terminal" evidence="2">
    <location>
        <begin position="14"/>
        <end position="135"/>
    </location>
</feature>
<keyword evidence="5" id="KW-1185">Reference proteome</keyword>
<comment type="caution">
    <text evidence="4">The sequence shown here is derived from an EMBL/GenBank/DDBJ whole genome shotgun (WGS) entry which is preliminary data.</text>
</comment>
<dbReference type="PANTHER" id="PTHR43818:SF11">
    <property type="entry name" value="BCDNA.GH03377"/>
    <property type="match status" value="1"/>
</dbReference>
<organism evidence="4 5">
    <name type="scientific">Haloterrigena salina JCM 13891</name>
    <dbReference type="NCBI Taxonomy" id="1227488"/>
    <lineage>
        <taxon>Archaea</taxon>
        <taxon>Methanobacteriati</taxon>
        <taxon>Methanobacteriota</taxon>
        <taxon>Stenosarchaea group</taxon>
        <taxon>Halobacteria</taxon>
        <taxon>Halobacteriales</taxon>
        <taxon>Natrialbaceae</taxon>
        <taxon>Haloterrigena</taxon>
    </lineage>
</organism>
<evidence type="ECO:0000256" key="1">
    <source>
        <dbReference type="ARBA" id="ARBA00023002"/>
    </source>
</evidence>
<dbReference type="PANTHER" id="PTHR43818">
    <property type="entry name" value="BCDNA.GH03377"/>
    <property type="match status" value="1"/>
</dbReference>
<dbReference type="GO" id="GO:0000166">
    <property type="term" value="F:nucleotide binding"/>
    <property type="evidence" value="ECO:0007669"/>
    <property type="project" value="InterPro"/>
</dbReference>
<dbReference type="RefSeq" id="WP_008895667.1">
    <property type="nucleotide sequence ID" value="NZ_AOIS01000057.1"/>
</dbReference>
<dbReference type="Pfam" id="PF01408">
    <property type="entry name" value="GFO_IDH_MocA"/>
    <property type="match status" value="1"/>
</dbReference>
<gene>
    <name evidence="4" type="ORF">C477_16955</name>
</gene>
<dbReference type="AlphaFoldDB" id="M0BWJ4"/>
<evidence type="ECO:0000259" key="2">
    <source>
        <dbReference type="Pfam" id="PF01408"/>
    </source>
</evidence>
<evidence type="ECO:0000259" key="3">
    <source>
        <dbReference type="Pfam" id="PF22725"/>
    </source>
</evidence>
<dbReference type="eggNOG" id="arCOG01622">
    <property type="taxonomic scope" value="Archaea"/>
</dbReference>
<evidence type="ECO:0000313" key="4">
    <source>
        <dbReference type="EMBL" id="ELZ15396.1"/>
    </source>
</evidence>
<dbReference type="Proteomes" id="UP000011657">
    <property type="component" value="Unassembled WGS sequence"/>
</dbReference>
<dbReference type="PATRIC" id="fig|1227488.3.peg.3391"/>
<dbReference type="STRING" id="1227488.C477_16955"/>
<dbReference type="OrthoDB" id="25239at2157"/>
<dbReference type="SUPFAM" id="SSF55347">
    <property type="entry name" value="Glyceraldehyde-3-phosphate dehydrogenase-like, C-terminal domain"/>
    <property type="match status" value="1"/>
</dbReference>
<dbReference type="EMBL" id="AOIS01000057">
    <property type="protein sequence ID" value="ELZ15396.1"/>
    <property type="molecule type" value="Genomic_DNA"/>
</dbReference>
<dbReference type="InterPro" id="IPR050463">
    <property type="entry name" value="Gfo/Idh/MocA_oxidrdct_glycsds"/>
</dbReference>
<name>M0BWJ4_9EURY</name>
<keyword evidence="1" id="KW-0560">Oxidoreductase</keyword>
<dbReference type="InterPro" id="IPR055170">
    <property type="entry name" value="GFO_IDH_MocA-like_dom"/>
</dbReference>
<accession>M0BWJ4</accession>
<protein>
    <submittedName>
        <fullName evidence="4">Oxidoreductase domain protein</fullName>
    </submittedName>
</protein>
<feature type="domain" description="GFO/IDH/MocA-like oxidoreductase" evidence="3">
    <location>
        <begin position="156"/>
        <end position="258"/>
    </location>
</feature>
<dbReference type="Gene3D" id="3.40.50.720">
    <property type="entry name" value="NAD(P)-binding Rossmann-like Domain"/>
    <property type="match status" value="1"/>
</dbReference>
<dbReference type="InterPro" id="IPR036291">
    <property type="entry name" value="NAD(P)-bd_dom_sf"/>
</dbReference>
<proteinExistence type="predicted"/>
<evidence type="ECO:0000313" key="5">
    <source>
        <dbReference type="Proteomes" id="UP000011657"/>
    </source>
</evidence>
<sequence length="355" mass="39671">MRDYDMVDSSAADLRVGLVGLGSLGVRLGRQFEAVPDAELAAIADVSEANLAEAGDELEVPSSNQFLDYETMLDEVDLDAAAIATPNGLHYDQTVAALERDLHVLCEKPLATNLEDARDLYRRDRETDRVMMLGYQRHLNPAFINARQRWAEGDAEPTFITGEITHDWRSYYENMDDWRMDPALSGGGHLLNVGSHVIDAILWVTGLTPTHVNANVEFHDDEQLFDTQSSITIEFDNGAIANFSDTGIVACTREHIHIWDDDGAVYLEGREWDERTGYTIDAEGTEHDRHLDYHGRETKAEAFTESVLEGTEPPISVRDAFRTLVVTMAAYESGRADERIDLAERYSFVGDGLLD</sequence>
<reference evidence="4 5" key="1">
    <citation type="journal article" date="2014" name="PLoS Genet.">
        <title>Phylogenetically driven sequencing of extremely halophilic archaea reveals strategies for static and dynamic osmo-response.</title>
        <authorList>
            <person name="Becker E.A."/>
            <person name="Seitzer P.M."/>
            <person name="Tritt A."/>
            <person name="Larsen D."/>
            <person name="Krusor M."/>
            <person name="Yao A.I."/>
            <person name="Wu D."/>
            <person name="Madern D."/>
            <person name="Eisen J.A."/>
            <person name="Darling A.E."/>
            <person name="Facciotti M.T."/>
        </authorList>
    </citation>
    <scope>NUCLEOTIDE SEQUENCE [LARGE SCALE GENOMIC DNA]</scope>
    <source>
        <strain evidence="4 5">JCM 13891</strain>
    </source>
</reference>
<dbReference type="Pfam" id="PF22725">
    <property type="entry name" value="GFO_IDH_MocA_C3"/>
    <property type="match status" value="1"/>
</dbReference>
<dbReference type="Gene3D" id="3.30.360.10">
    <property type="entry name" value="Dihydrodipicolinate Reductase, domain 2"/>
    <property type="match status" value="1"/>
</dbReference>